<feature type="repeat" description="WD" evidence="1">
    <location>
        <begin position="211"/>
        <end position="243"/>
    </location>
</feature>
<evidence type="ECO:0000256" key="1">
    <source>
        <dbReference type="PROSITE-ProRule" id="PRU00221"/>
    </source>
</evidence>
<dbReference type="KEGG" id="ptm:GSPATT00039164001"/>
<dbReference type="RefSeq" id="XP_001444146.1">
    <property type="nucleotide sequence ID" value="XM_001444109.1"/>
</dbReference>
<dbReference type="PANTHER" id="PTHR19920">
    <property type="entry name" value="WD40 PROTEIN CIAO1"/>
    <property type="match status" value="1"/>
</dbReference>
<dbReference type="HOGENOM" id="CLU_019203_1_1_1"/>
<dbReference type="InterPro" id="IPR001680">
    <property type="entry name" value="WD40_rpt"/>
</dbReference>
<dbReference type="SMART" id="SM00320">
    <property type="entry name" value="WD40"/>
    <property type="match status" value="4"/>
</dbReference>
<accession>A0D132</accession>
<dbReference type="InParanoid" id="A0D132"/>
<dbReference type="STRING" id="5888.A0D132"/>
<dbReference type="InterPro" id="IPR036322">
    <property type="entry name" value="WD40_repeat_dom_sf"/>
</dbReference>
<dbReference type="SUPFAM" id="SSF50978">
    <property type="entry name" value="WD40 repeat-like"/>
    <property type="match status" value="1"/>
</dbReference>
<dbReference type="PROSITE" id="PS50294">
    <property type="entry name" value="WD_REPEATS_REGION"/>
    <property type="match status" value="2"/>
</dbReference>
<keyword evidence="1" id="KW-0853">WD repeat</keyword>
<evidence type="ECO:0000313" key="3">
    <source>
        <dbReference type="Proteomes" id="UP000000600"/>
    </source>
</evidence>
<feature type="repeat" description="WD" evidence="1">
    <location>
        <begin position="166"/>
        <end position="207"/>
    </location>
</feature>
<keyword evidence="3" id="KW-1185">Reference proteome</keyword>
<dbReference type="AlphaFoldDB" id="A0D132"/>
<protein>
    <submittedName>
        <fullName evidence="2">Uncharacterized protein</fullName>
    </submittedName>
</protein>
<dbReference type="eggNOG" id="KOG0281">
    <property type="taxonomic scope" value="Eukaryota"/>
</dbReference>
<dbReference type="Pfam" id="PF00400">
    <property type="entry name" value="WD40"/>
    <property type="match status" value="2"/>
</dbReference>
<proteinExistence type="predicted"/>
<dbReference type="OrthoDB" id="308272at2759"/>
<dbReference type="GO" id="GO:0097361">
    <property type="term" value="C:cytosolic [4Fe-4S] assembly targeting complex"/>
    <property type="evidence" value="ECO:0000318"/>
    <property type="project" value="GO_Central"/>
</dbReference>
<dbReference type="OMA" id="FSYVLMQ"/>
<sequence length="432" mass="50342">MKDISEQCIKLVEELEIQFSKVEQFFKQFKSEILSKYSILESKLLNLNQNQISNTLSNFVKFNEEKKELANDFIRITDNFIESLRESSKKFEISQVDDFQTFEDEVHDNSKPFSYVLMQENRKHSSIRCCSFAFNNDSSIIVAGLESGAIQIFELVNELMKEKQICKNHKDAVYCLQFMTKSNQFVSGSEDASLIIWSINDQQEWFNSTKLIGHTGIMMCLILDNSENVIFSGNSDRSIKIWDKQCNYNCTQTLNEISGDILSLSLNSGQDMLISCIEKSDQIIVYQRSDNLWKFYQKISVQLWGYRLCFVGNNRFAFQPNASNIMEIYELNQITKQFTQINKVPVESDSKCDALFPQQFVKQKSILVNKNGCFVNLFRIMPNKTIQSQESIKFCSEQIYGALDKKGEYLITWDEYSQQVQLRKYKEQQIII</sequence>
<dbReference type="GeneID" id="5029929"/>
<dbReference type="Gene3D" id="2.130.10.10">
    <property type="entry name" value="YVTN repeat-like/Quinoprotein amine dehydrogenase"/>
    <property type="match status" value="1"/>
</dbReference>
<dbReference type="PROSITE" id="PS50082">
    <property type="entry name" value="WD_REPEATS_2"/>
    <property type="match status" value="2"/>
</dbReference>
<dbReference type="PANTHER" id="PTHR19920:SF0">
    <property type="entry name" value="CYTOSOLIC IRON-SULFUR PROTEIN ASSEMBLY PROTEIN CIAO1-RELATED"/>
    <property type="match status" value="1"/>
</dbReference>
<gene>
    <name evidence="2" type="ORF">GSPATT00039164001</name>
</gene>
<organism evidence="2 3">
    <name type="scientific">Paramecium tetraurelia</name>
    <dbReference type="NCBI Taxonomy" id="5888"/>
    <lineage>
        <taxon>Eukaryota</taxon>
        <taxon>Sar</taxon>
        <taxon>Alveolata</taxon>
        <taxon>Ciliophora</taxon>
        <taxon>Intramacronucleata</taxon>
        <taxon>Oligohymenophorea</taxon>
        <taxon>Peniculida</taxon>
        <taxon>Parameciidae</taxon>
        <taxon>Paramecium</taxon>
    </lineage>
</organism>
<dbReference type="EMBL" id="CT868245">
    <property type="protein sequence ID" value="CAK76749.1"/>
    <property type="molecule type" value="Genomic_DNA"/>
</dbReference>
<evidence type="ECO:0000313" key="2">
    <source>
        <dbReference type="EMBL" id="CAK76749.1"/>
    </source>
</evidence>
<name>A0D132_PARTE</name>
<dbReference type="InterPro" id="IPR015943">
    <property type="entry name" value="WD40/YVTN_repeat-like_dom_sf"/>
</dbReference>
<dbReference type="Proteomes" id="UP000000600">
    <property type="component" value="Unassembled WGS sequence"/>
</dbReference>
<dbReference type="GO" id="GO:0016226">
    <property type="term" value="P:iron-sulfur cluster assembly"/>
    <property type="evidence" value="ECO:0000318"/>
    <property type="project" value="GO_Central"/>
</dbReference>
<reference evidence="2 3" key="1">
    <citation type="journal article" date="2006" name="Nature">
        <title>Global trends of whole-genome duplications revealed by the ciliate Paramecium tetraurelia.</title>
        <authorList>
            <consortium name="Genoscope"/>
            <person name="Aury J.-M."/>
            <person name="Jaillon O."/>
            <person name="Duret L."/>
            <person name="Noel B."/>
            <person name="Jubin C."/>
            <person name="Porcel B.M."/>
            <person name="Segurens B."/>
            <person name="Daubin V."/>
            <person name="Anthouard V."/>
            <person name="Aiach N."/>
            <person name="Arnaiz O."/>
            <person name="Billaut A."/>
            <person name="Beisson J."/>
            <person name="Blanc I."/>
            <person name="Bouhouche K."/>
            <person name="Camara F."/>
            <person name="Duharcourt S."/>
            <person name="Guigo R."/>
            <person name="Gogendeau D."/>
            <person name="Katinka M."/>
            <person name="Keller A.-M."/>
            <person name="Kissmehl R."/>
            <person name="Klotz C."/>
            <person name="Koll F."/>
            <person name="Le Moue A."/>
            <person name="Lepere C."/>
            <person name="Malinsky S."/>
            <person name="Nowacki M."/>
            <person name="Nowak J.K."/>
            <person name="Plattner H."/>
            <person name="Poulain J."/>
            <person name="Ruiz F."/>
            <person name="Serrano V."/>
            <person name="Zagulski M."/>
            <person name="Dessen P."/>
            <person name="Betermier M."/>
            <person name="Weissenbach J."/>
            <person name="Scarpelli C."/>
            <person name="Schachter V."/>
            <person name="Sperling L."/>
            <person name="Meyer E."/>
            <person name="Cohen J."/>
            <person name="Wincker P."/>
        </authorList>
    </citation>
    <scope>NUCLEOTIDE SEQUENCE [LARGE SCALE GENOMIC DNA]</scope>
    <source>
        <strain evidence="2 3">Stock d4-2</strain>
    </source>
</reference>